<keyword evidence="1" id="KW-0547">Nucleotide-binding</keyword>
<feature type="region of interest" description="Disordered" evidence="4">
    <location>
        <begin position="189"/>
        <end position="240"/>
    </location>
</feature>
<keyword evidence="6" id="KW-1185">Reference proteome</keyword>
<dbReference type="Pfam" id="PF08433">
    <property type="entry name" value="KTI12"/>
    <property type="match status" value="2"/>
</dbReference>
<evidence type="ECO:0000313" key="6">
    <source>
        <dbReference type="Proteomes" id="UP000198406"/>
    </source>
</evidence>
<comment type="caution">
    <text evidence="5">The sequence shown here is derived from an EMBL/GenBank/DDBJ whole genome shotgun (WGS) entry which is preliminary data.</text>
</comment>
<comment type="similarity">
    <text evidence="3">Belongs to the KTI12 family.</text>
</comment>
<reference evidence="5 6" key="1">
    <citation type="journal article" date="2015" name="Plant Cell">
        <title>Oil accumulation by the oleaginous diatom Fistulifera solaris as revealed by the genome and transcriptome.</title>
        <authorList>
            <person name="Tanaka T."/>
            <person name="Maeda Y."/>
            <person name="Veluchamy A."/>
            <person name="Tanaka M."/>
            <person name="Abida H."/>
            <person name="Marechal E."/>
            <person name="Bowler C."/>
            <person name="Muto M."/>
            <person name="Sunaga Y."/>
            <person name="Tanaka M."/>
            <person name="Yoshino T."/>
            <person name="Taniguchi T."/>
            <person name="Fukuda Y."/>
            <person name="Nemoto M."/>
            <person name="Matsumoto M."/>
            <person name="Wong P.S."/>
            <person name="Aburatani S."/>
            <person name="Fujibuchi W."/>
        </authorList>
    </citation>
    <scope>NUCLEOTIDE SEQUENCE [LARGE SCALE GENOMIC DNA]</scope>
    <source>
        <strain evidence="5 6">JPCC DA0580</strain>
    </source>
</reference>
<dbReference type="OrthoDB" id="9972657at2759"/>
<dbReference type="InterPro" id="IPR027417">
    <property type="entry name" value="P-loop_NTPase"/>
</dbReference>
<evidence type="ECO:0000256" key="2">
    <source>
        <dbReference type="ARBA" id="ARBA00022840"/>
    </source>
</evidence>
<evidence type="ECO:0000256" key="3">
    <source>
        <dbReference type="ARBA" id="ARBA00025768"/>
    </source>
</evidence>
<dbReference type="GO" id="GO:0005524">
    <property type="term" value="F:ATP binding"/>
    <property type="evidence" value="ECO:0007669"/>
    <property type="project" value="UniProtKB-KW"/>
</dbReference>
<dbReference type="InterPro" id="IPR013641">
    <property type="entry name" value="KTI12/PSTK"/>
</dbReference>
<organism evidence="5 6">
    <name type="scientific">Fistulifera solaris</name>
    <name type="common">Oleaginous diatom</name>
    <dbReference type="NCBI Taxonomy" id="1519565"/>
    <lineage>
        <taxon>Eukaryota</taxon>
        <taxon>Sar</taxon>
        <taxon>Stramenopiles</taxon>
        <taxon>Ochrophyta</taxon>
        <taxon>Bacillariophyta</taxon>
        <taxon>Bacillariophyceae</taxon>
        <taxon>Bacillariophycidae</taxon>
        <taxon>Naviculales</taxon>
        <taxon>Naviculaceae</taxon>
        <taxon>Fistulifera</taxon>
    </lineage>
</organism>
<feature type="compositionally biased region" description="Polar residues" evidence="4">
    <location>
        <begin position="221"/>
        <end position="240"/>
    </location>
</feature>
<dbReference type="Proteomes" id="UP000198406">
    <property type="component" value="Unassembled WGS sequence"/>
</dbReference>
<dbReference type="InParanoid" id="A0A1Z5J5M9"/>
<dbReference type="PANTHER" id="PTHR12435">
    <property type="match status" value="1"/>
</dbReference>
<name>A0A1Z5J5M9_FISSO</name>
<gene>
    <name evidence="5" type="ORF">FisN_17Lh041</name>
</gene>
<dbReference type="EMBL" id="BDSP01000005">
    <property type="protein sequence ID" value="GAX09293.1"/>
    <property type="molecule type" value="Genomic_DNA"/>
</dbReference>
<evidence type="ECO:0000313" key="5">
    <source>
        <dbReference type="EMBL" id="GAX09293.1"/>
    </source>
</evidence>
<sequence length="390" mass="43564">MPCLILTGHPSSGKTTVAKLFRDRAASKFDRIVLINEESACPDHTKSACYKDSYVEKKTRAALKSTFDRTVAASDGSTLVILDSLNYIKGFRYELYCISKSANERHGIIWILNDTATIHKWNSERNEAAAYTEAQMEELIMRYEPPDARNRWDQPLYRIDMRQSVSATSSDVDALQRSVYNMHNLSDALSKPDDVHSGVPKASPQTESIKPSTFKKRSTFRRANSSSASKETEQSLQDGDTAAASITVTNSDSNKAQGVPDRPQSLEERIDEILDQFSSYVKPLEEGMSTRQQIATDANVLQNLDSLTQRICSAIATAQSLQVMKIEVPSSIDQSQTITWQAPPGRMIPTAELKRIRRQFAQWSQKNPPNDPSELGIATSFLAYLTEALR</sequence>
<evidence type="ECO:0000256" key="4">
    <source>
        <dbReference type="SAM" id="MobiDB-lite"/>
    </source>
</evidence>
<proteinExistence type="inferred from homology"/>
<evidence type="ECO:0000256" key="1">
    <source>
        <dbReference type="ARBA" id="ARBA00022741"/>
    </source>
</evidence>
<dbReference type="SUPFAM" id="SSF52540">
    <property type="entry name" value="P-loop containing nucleoside triphosphate hydrolases"/>
    <property type="match status" value="1"/>
</dbReference>
<protein>
    <submittedName>
        <fullName evidence="5">Protein KTI12</fullName>
    </submittedName>
</protein>
<dbReference type="AlphaFoldDB" id="A0A1Z5J5M9"/>
<keyword evidence="2" id="KW-0067">ATP-binding</keyword>
<accession>A0A1Z5J5M9</accession>
<dbReference type="Gene3D" id="3.40.50.300">
    <property type="entry name" value="P-loop containing nucleotide triphosphate hydrolases"/>
    <property type="match status" value="1"/>
</dbReference>